<evidence type="ECO:0000313" key="2">
    <source>
        <dbReference type="EMBL" id="SDU33228.1"/>
    </source>
</evidence>
<sequence length="96" mass="9520">MRATAGTVRQLAPLSNGVDSIAGAVGGELVVSLRDAARALNEVVEYHAETFDTYARLCVTAADTYEAADRAGAGEIEGGSRAGSGSPAGVPATPGG</sequence>
<dbReference type="AlphaFoldDB" id="A0A1H2HNW8"/>
<dbReference type="EMBL" id="FNLM01000034">
    <property type="protein sequence ID" value="SDU33228.1"/>
    <property type="molecule type" value="Genomic_DNA"/>
</dbReference>
<gene>
    <name evidence="2" type="ORF">SAMN04488548_134566</name>
</gene>
<protein>
    <submittedName>
        <fullName evidence="2">Uncharacterized protein</fullName>
    </submittedName>
</protein>
<dbReference type="Proteomes" id="UP000183180">
    <property type="component" value="Unassembled WGS sequence"/>
</dbReference>
<dbReference type="STRING" id="158898.SAMN04488548_134566"/>
<accession>A0A1H2HNW8</accession>
<reference evidence="2 3" key="1">
    <citation type="submission" date="2016-10" db="EMBL/GenBank/DDBJ databases">
        <authorList>
            <person name="de Groot N.N."/>
        </authorList>
    </citation>
    <scope>NUCLEOTIDE SEQUENCE [LARGE SCALE GENOMIC DNA]</scope>
    <source>
        <strain evidence="2 3">DSM 44215</strain>
    </source>
</reference>
<proteinExistence type="predicted"/>
<evidence type="ECO:0000313" key="3">
    <source>
        <dbReference type="Proteomes" id="UP000183180"/>
    </source>
</evidence>
<evidence type="ECO:0000256" key="1">
    <source>
        <dbReference type="SAM" id="MobiDB-lite"/>
    </source>
</evidence>
<feature type="region of interest" description="Disordered" evidence="1">
    <location>
        <begin position="72"/>
        <end position="96"/>
    </location>
</feature>
<organism evidence="2 3">
    <name type="scientific">Gordonia westfalica</name>
    <dbReference type="NCBI Taxonomy" id="158898"/>
    <lineage>
        <taxon>Bacteria</taxon>
        <taxon>Bacillati</taxon>
        <taxon>Actinomycetota</taxon>
        <taxon>Actinomycetes</taxon>
        <taxon>Mycobacteriales</taxon>
        <taxon>Gordoniaceae</taxon>
        <taxon>Gordonia</taxon>
    </lineage>
</organism>
<feature type="compositionally biased region" description="Low complexity" evidence="1">
    <location>
        <begin position="83"/>
        <end position="96"/>
    </location>
</feature>
<name>A0A1H2HNW8_9ACTN</name>